<evidence type="ECO:0000256" key="1">
    <source>
        <dbReference type="SAM" id="MobiDB-lite"/>
    </source>
</evidence>
<evidence type="ECO:0000313" key="3">
    <source>
        <dbReference type="EMBL" id="SFJ60959.1"/>
    </source>
</evidence>
<dbReference type="InterPro" id="IPR019076">
    <property type="entry name" value="Spore_lipoprot_YhcN/YlaJ-like"/>
</dbReference>
<dbReference type="AlphaFoldDB" id="A0A1I3ST07"/>
<organism evidence="3 4">
    <name type="scientific">Brevibacillus centrosporus</name>
    <dbReference type="NCBI Taxonomy" id="54910"/>
    <lineage>
        <taxon>Bacteria</taxon>
        <taxon>Bacillati</taxon>
        <taxon>Bacillota</taxon>
        <taxon>Bacilli</taxon>
        <taxon>Bacillales</taxon>
        <taxon>Paenibacillaceae</taxon>
        <taxon>Brevibacillus</taxon>
    </lineage>
</organism>
<feature type="signal peptide" evidence="2">
    <location>
        <begin position="1"/>
        <end position="22"/>
    </location>
</feature>
<keyword evidence="3" id="KW-0449">Lipoprotein</keyword>
<dbReference type="RefSeq" id="WP_092267714.1">
    <property type="nucleotide sequence ID" value="NZ_BJOE01000028.1"/>
</dbReference>
<sequence length="212" mass="23230">MDKKWSIAIAGVLALSSLTGCASSNSSKGTPNTGTHTQNTEYQRPADMRNSLAHGNNAYTQNTNAYHYRNGYTANGFDQNKAEQLTRVADDVPGVDRATVVCNGKDAVIGIRVRDNMAHEQRKVIEQQVHSAARSVSPNMNIRVTTEPAMFTRIRGINESIYREASERTHPAAPNHTMVPGNNLVTHPVRTAAEDFVVLLKDLGQTITAPFR</sequence>
<keyword evidence="4" id="KW-1185">Reference proteome</keyword>
<accession>A0A1I3ST07</accession>
<reference evidence="4" key="1">
    <citation type="submission" date="2016-10" db="EMBL/GenBank/DDBJ databases">
        <authorList>
            <person name="Varghese N."/>
            <person name="Submissions S."/>
        </authorList>
    </citation>
    <scope>NUCLEOTIDE SEQUENCE [LARGE SCALE GENOMIC DNA]</scope>
    <source>
        <strain evidence="4">OK042</strain>
    </source>
</reference>
<proteinExistence type="predicted"/>
<keyword evidence="2" id="KW-0732">Signal</keyword>
<dbReference type="Pfam" id="PF09580">
    <property type="entry name" value="Spore_YhcN_YlaJ"/>
    <property type="match status" value="1"/>
</dbReference>
<protein>
    <submittedName>
        <fullName evidence="3">Sporulation lipoprotein, YhcN/YlaJ family</fullName>
    </submittedName>
</protein>
<gene>
    <name evidence="3" type="ORF">SAMN05518846_104263</name>
</gene>
<evidence type="ECO:0000256" key="2">
    <source>
        <dbReference type="SAM" id="SignalP"/>
    </source>
</evidence>
<name>A0A1I3ST07_9BACL</name>
<dbReference type="Proteomes" id="UP000198915">
    <property type="component" value="Unassembled WGS sequence"/>
</dbReference>
<feature type="chain" id="PRO_5039362292" evidence="2">
    <location>
        <begin position="23"/>
        <end position="212"/>
    </location>
</feature>
<dbReference type="EMBL" id="FORT01000004">
    <property type="protein sequence ID" value="SFJ60959.1"/>
    <property type="molecule type" value="Genomic_DNA"/>
</dbReference>
<dbReference type="PROSITE" id="PS51257">
    <property type="entry name" value="PROKAR_LIPOPROTEIN"/>
    <property type="match status" value="1"/>
</dbReference>
<evidence type="ECO:0000313" key="4">
    <source>
        <dbReference type="Proteomes" id="UP000198915"/>
    </source>
</evidence>
<feature type="region of interest" description="Disordered" evidence="1">
    <location>
        <begin position="22"/>
        <end position="44"/>
    </location>
</feature>
<feature type="compositionally biased region" description="Polar residues" evidence="1">
    <location>
        <begin position="22"/>
        <end position="42"/>
    </location>
</feature>